<dbReference type="InterPro" id="IPR023753">
    <property type="entry name" value="FAD/NAD-binding_dom"/>
</dbReference>
<dbReference type="SUPFAM" id="SSF63380">
    <property type="entry name" value="Riboflavin synthase domain-like"/>
    <property type="match status" value="1"/>
</dbReference>
<dbReference type="AlphaFoldDB" id="A0A0F6W050"/>
<feature type="domain" description="FAD/NAD(P)-binding" evidence="1">
    <location>
        <begin position="421"/>
        <end position="627"/>
    </location>
</feature>
<dbReference type="CDD" id="cd06192">
    <property type="entry name" value="DHOD_e_trans_like"/>
    <property type="match status" value="1"/>
</dbReference>
<accession>A0A0F6W050</accession>
<dbReference type="InterPro" id="IPR009051">
    <property type="entry name" value="Helical_ferredxn"/>
</dbReference>
<dbReference type="PRINTS" id="PR00368">
    <property type="entry name" value="FADPNR"/>
</dbReference>
<evidence type="ECO:0000313" key="3">
    <source>
        <dbReference type="Proteomes" id="UP000034883"/>
    </source>
</evidence>
<dbReference type="Gene3D" id="2.40.30.10">
    <property type="entry name" value="Translation factors"/>
    <property type="match status" value="1"/>
</dbReference>
<dbReference type="PANTHER" id="PTHR43513:SF3">
    <property type="entry name" value="DIHYDROOROTATE DEHYDROGENASE B (NAD(+)), ELECTRON TRANSFER SUBUNIT-RELATED"/>
    <property type="match status" value="1"/>
</dbReference>
<dbReference type="Proteomes" id="UP000034883">
    <property type="component" value="Chromosome"/>
</dbReference>
<dbReference type="InterPro" id="IPR050353">
    <property type="entry name" value="PyrK_electron_transfer"/>
</dbReference>
<dbReference type="InterPro" id="IPR036188">
    <property type="entry name" value="FAD/NAD-bd_sf"/>
</dbReference>
<dbReference type="InterPro" id="IPR017938">
    <property type="entry name" value="Riboflavin_synthase-like_b-brl"/>
</dbReference>
<evidence type="ECO:0000313" key="2">
    <source>
        <dbReference type="EMBL" id="AKF04081.1"/>
    </source>
</evidence>
<dbReference type="GO" id="GO:0051536">
    <property type="term" value="F:iron-sulfur cluster binding"/>
    <property type="evidence" value="ECO:0007669"/>
    <property type="project" value="InterPro"/>
</dbReference>
<gene>
    <name evidence="2" type="ORF">DB32_001230</name>
</gene>
<dbReference type="STRING" id="927083.DB32_001230"/>
<dbReference type="InterPro" id="IPR039261">
    <property type="entry name" value="FNR_nucleotide-bd"/>
</dbReference>
<protein>
    <submittedName>
        <fullName evidence="2">Glutamate synthase [NADPH] small chain</fullName>
    </submittedName>
</protein>
<keyword evidence="3" id="KW-1185">Reference proteome</keyword>
<dbReference type="SUPFAM" id="SSF52343">
    <property type="entry name" value="Ferredoxin reductase-like, C-terminal NADP-linked domain"/>
    <property type="match status" value="1"/>
</dbReference>
<name>A0A0F6W050_9BACT</name>
<dbReference type="GO" id="GO:0016491">
    <property type="term" value="F:oxidoreductase activity"/>
    <property type="evidence" value="ECO:0007669"/>
    <property type="project" value="InterPro"/>
</dbReference>
<dbReference type="Gene3D" id="3.40.50.80">
    <property type="entry name" value="Nucleotide-binding domain of ferredoxin-NADP reductase (FNR) module"/>
    <property type="match status" value="1"/>
</dbReference>
<reference evidence="2 3" key="1">
    <citation type="submission" date="2015-03" db="EMBL/GenBank/DDBJ databases">
        <title>Genome assembly of Sandaracinus amylolyticus DSM 53668.</title>
        <authorList>
            <person name="Sharma G."/>
            <person name="Subramanian S."/>
        </authorList>
    </citation>
    <scope>NUCLEOTIDE SEQUENCE [LARGE SCALE GENOMIC DNA]</scope>
    <source>
        <strain evidence="2 3">DSM 53668</strain>
    </source>
</reference>
<organism evidence="2 3">
    <name type="scientific">Sandaracinus amylolyticus</name>
    <dbReference type="NCBI Taxonomy" id="927083"/>
    <lineage>
        <taxon>Bacteria</taxon>
        <taxon>Pseudomonadati</taxon>
        <taxon>Myxococcota</taxon>
        <taxon>Polyangia</taxon>
        <taxon>Polyangiales</taxon>
        <taxon>Sandaracinaceae</taxon>
        <taxon>Sandaracinus</taxon>
    </lineage>
</organism>
<sequence length="1226" mass="133135">MHLAIEGFSWPDLHHPDGLRALHDRFDAWLAEQDAEAHARLAKWRAAPDALGAKDVSATIVAVAPYVGRFVARLFGVEREVDERSRSIALEEPVFAFRKAVLKKRVVDAKSAPAWSGALEVAHGIASAARTTFASDDEDEERAIAIAGLRVHAIDDTARKVARGGGASWTDALREDASRLRAAVATVDDVSALDDGALAARVIDAIVASIHARRADAGDPVSRWPSLRARHELHHEKLVRLRVPEDARAPGELEGPRDHRRERVEPFALTDHRGSPRAIATEVDLCLDCHAREKDSCSKGLKDKSGALKKNPIGVELPGCPLHEPIGEMNELRRGGEVIGALAAVTIANPMCPGTGHRICNDCMKACVFQTSEPVNIPEIETRVLEDVLRLPWGFEIWSLLTRWNPLHVTRPYPRANIGKSVLVVGLGPAGYTLCHHLVNEGFGVVAIDGLKLEPLPAELVGSSERPPVPVRDVDALRTPLEERVIGGFGGVSEYGITVRWDKSFLALLHLNLARRATFRAYGGVRFGGTITLEDAWSLGFDHVAIAAGAGKPTMIDVPNGLARGVRQASDFLMGLQLGGAFKRDSLAQLQVRLPAVVIGGGLTAIDAATELLAYYVVQVEKTLERVEAMARGRSIDAVLARLDDEEREVVREHLEHARALREERAAAARELRAPRIQALLDSWGGVRLAYRRRLADSPAYRLNHEEVAKSLEEGVRYLELLAPAEVHVDRFGAAEAISFERQEIADGGALRGTGEHVKVPARTILVAAGTRPNVTYEREHPGTFAIDRRGFFASHDARVGEDGTITLVPAPSGEGFFTSYAKDGRVVSYYGDNHPKYAGSVVKAMASAKDGHVHVSRLFARDIAALDAARGDTRQQSARDAAWSALVATLDDELLARVHETKRLAPGIVEVVVHAPRAARAFRPGQFYRLQGLESLASRAQGTTLVTEGLALTGARTDLERGLVSVIVLEMGASSKLCERMRPGDPIVLMGPTGAPTEIGHGENVLLLGGGLGNAVLFSIGRALREAGSRVLYFAGYRDSAQLFEQGEIEASSDQVIWANDHGAPIAPRRPQDAQFRGNIVQAMQAYERGELGERVFSLGEVDRVLAIGSDGMMRAVRDVRQGLLAKQLGRAKVALGSINSPMQCMMKEICGQCLQRRVDPATGAERFVYTCYEQDQPLDEVDFDFLRQRLRQSSAHEKLADAWLAHVLASESVSPGPNEAQAAE</sequence>
<dbReference type="Gene3D" id="3.50.50.60">
    <property type="entry name" value="FAD/NAD(P)-binding domain"/>
    <property type="match status" value="1"/>
</dbReference>
<proteinExistence type="predicted"/>
<dbReference type="KEGG" id="samy:DB32_001230"/>
<evidence type="ECO:0000259" key="1">
    <source>
        <dbReference type="Pfam" id="PF07992"/>
    </source>
</evidence>
<dbReference type="Pfam" id="PF07992">
    <property type="entry name" value="Pyr_redox_2"/>
    <property type="match status" value="1"/>
</dbReference>
<dbReference type="EMBL" id="CP011125">
    <property type="protein sequence ID" value="AKF04081.1"/>
    <property type="molecule type" value="Genomic_DNA"/>
</dbReference>
<dbReference type="PANTHER" id="PTHR43513">
    <property type="entry name" value="DIHYDROOROTATE DEHYDROGENASE B (NAD(+)), ELECTRON TRANSFER SUBUNIT"/>
    <property type="match status" value="1"/>
</dbReference>
<dbReference type="Gene3D" id="1.10.1060.10">
    <property type="entry name" value="Alpha-helical ferredoxin"/>
    <property type="match status" value="1"/>
</dbReference>
<dbReference type="SUPFAM" id="SSF51971">
    <property type="entry name" value="Nucleotide-binding domain"/>
    <property type="match status" value="1"/>
</dbReference>